<evidence type="ECO:0000313" key="1">
    <source>
        <dbReference type="EMBL" id="GBP10621.1"/>
    </source>
</evidence>
<name>A0A4C1TBD3_EUMVA</name>
<reference evidence="1 2" key="1">
    <citation type="journal article" date="2019" name="Commun. Biol.">
        <title>The bagworm genome reveals a unique fibroin gene that provides high tensile strength.</title>
        <authorList>
            <person name="Kono N."/>
            <person name="Nakamura H."/>
            <person name="Ohtoshi R."/>
            <person name="Tomita M."/>
            <person name="Numata K."/>
            <person name="Arakawa K."/>
        </authorList>
    </citation>
    <scope>NUCLEOTIDE SEQUENCE [LARGE SCALE GENOMIC DNA]</scope>
</reference>
<dbReference type="OrthoDB" id="414730at2759"/>
<comment type="caution">
    <text evidence="1">The sequence shown here is derived from an EMBL/GenBank/DDBJ whole genome shotgun (WGS) entry which is preliminary data.</text>
</comment>
<dbReference type="STRING" id="151549.A0A4C1TBD3"/>
<keyword evidence="2" id="KW-1185">Reference proteome</keyword>
<protein>
    <submittedName>
        <fullName evidence="1">Uncharacterized protein</fullName>
    </submittedName>
</protein>
<dbReference type="AlphaFoldDB" id="A0A4C1TBD3"/>
<gene>
    <name evidence="1" type="ORF">EVAR_76438_1</name>
</gene>
<proteinExistence type="predicted"/>
<evidence type="ECO:0000313" key="2">
    <source>
        <dbReference type="Proteomes" id="UP000299102"/>
    </source>
</evidence>
<sequence length="171" mass="19175">MGKKQFGFTLGRSTIDAGVELVEKIFKAWEDSQYAIGMFCDLSKMFGCVNHETLIRKLHHHGVTGHALDVLPSYLTNRVQKIDANNIRSSGSVCLHEGATGIDPRSGSILVRNEKLELVDTTVFLGLTLDNKLQWSPHIAFVSASYELEPWPVAEYELKRRRGACRVSDRD</sequence>
<accession>A0A4C1TBD3</accession>
<organism evidence="1 2">
    <name type="scientific">Eumeta variegata</name>
    <name type="common">Bagworm moth</name>
    <name type="synonym">Eumeta japonica</name>
    <dbReference type="NCBI Taxonomy" id="151549"/>
    <lineage>
        <taxon>Eukaryota</taxon>
        <taxon>Metazoa</taxon>
        <taxon>Ecdysozoa</taxon>
        <taxon>Arthropoda</taxon>
        <taxon>Hexapoda</taxon>
        <taxon>Insecta</taxon>
        <taxon>Pterygota</taxon>
        <taxon>Neoptera</taxon>
        <taxon>Endopterygota</taxon>
        <taxon>Lepidoptera</taxon>
        <taxon>Glossata</taxon>
        <taxon>Ditrysia</taxon>
        <taxon>Tineoidea</taxon>
        <taxon>Psychidae</taxon>
        <taxon>Oiketicinae</taxon>
        <taxon>Eumeta</taxon>
    </lineage>
</organism>
<dbReference type="Proteomes" id="UP000299102">
    <property type="component" value="Unassembled WGS sequence"/>
</dbReference>
<dbReference type="EMBL" id="BGZK01000041">
    <property type="protein sequence ID" value="GBP10621.1"/>
    <property type="molecule type" value="Genomic_DNA"/>
</dbReference>